<dbReference type="GO" id="GO:0005576">
    <property type="term" value="C:extracellular region"/>
    <property type="evidence" value="ECO:0007669"/>
    <property type="project" value="TreeGrafter"/>
</dbReference>
<feature type="domain" description="L,D-TPase catalytic" evidence="8">
    <location>
        <begin position="373"/>
        <end position="498"/>
    </location>
</feature>
<evidence type="ECO:0000313" key="10">
    <source>
        <dbReference type="Proteomes" id="UP000194143"/>
    </source>
</evidence>
<accession>A0A1W6WPJ9</accession>
<name>A0A1W6WPJ9_BACTU</name>
<feature type="active site" description="Nucleophile" evidence="6">
    <location>
        <position position="474"/>
    </location>
</feature>
<dbReference type="InterPro" id="IPR038063">
    <property type="entry name" value="Transpep_catalytic_dom"/>
</dbReference>
<dbReference type="Gene3D" id="3.10.20.800">
    <property type="match status" value="1"/>
</dbReference>
<feature type="transmembrane region" description="Helical" evidence="7">
    <location>
        <begin position="43"/>
        <end position="64"/>
    </location>
</feature>
<dbReference type="UniPathway" id="UPA00219"/>
<evidence type="ECO:0000256" key="7">
    <source>
        <dbReference type="SAM" id="Phobius"/>
    </source>
</evidence>
<dbReference type="Pfam" id="PF03734">
    <property type="entry name" value="YkuD"/>
    <property type="match status" value="1"/>
</dbReference>
<dbReference type="AlphaFoldDB" id="A0A1W6WPJ9"/>
<protein>
    <recommendedName>
        <fullName evidence="8">L,D-TPase catalytic domain-containing protein</fullName>
    </recommendedName>
</protein>
<feature type="active site" description="Proton donor/acceptor" evidence="6">
    <location>
        <position position="453"/>
    </location>
</feature>
<evidence type="ECO:0000313" key="9">
    <source>
        <dbReference type="EMBL" id="ARP58504.1"/>
    </source>
</evidence>
<evidence type="ECO:0000256" key="4">
    <source>
        <dbReference type="ARBA" id="ARBA00022984"/>
    </source>
</evidence>
<dbReference type="Pfam" id="PF12229">
    <property type="entry name" value="PG_binding_4"/>
    <property type="match status" value="1"/>
</dbReference>
<evidence type="ECO:0000256" key="2">
    <source>
        <dbReference type="ARBA" id="ARBA00022679"/>
    </source>
</evidence>
<keyword evidence="7" id="KW-1133">Transmembrane helix</keyword>
<dbReference type="InterPro" id="IPR038054">
    <property type="entry name" value="LD_TPept-like_central_sf"/>
</dbReference>
<keyword evidence="4 6" id="KW-0573">Peptidoglycan synthesis</keyword>
<dbReference type="SUPFAM" id="SSF143985">
    <property type="entry name" value="L,D-transpeptidase pre-catalytic domain-like"/>
    <property type="match status" value="1"/>
</dbReference>
<dbReference type="GO" id="GO:0071555">
    <property type="term" value="P:cell wall organization"/>
    <property type="evidence" value="ECO:0007669"/>
    <property type="project" value="UniProtKB-UniRule"/>
</dbReference>
<gene>
    <name evidence="9" type="ORF">CAB88_16105</name>
</gene>
<dbReference type="InterPro" id="IPR022029">
    <property type="entry name" value="YoaR-like_PG-bd"/>
</dbReference>
<dbReference type="Gene3D" id="2.40.440.10">
    <property type="entry name" value="L,D-transpeptidase catalytic domain-like"/>
    <property type="match status" value="1"/>
</dbReference>
<comment type="pathway">
    <text evidence="1 6">Cell wall biogenesis; peptidoglycan biosynthesis.</text>
</comment>
<dbReference type="InterPro" id="IPR005490">
    <property type="entry name" value="LD_TPept_cat_dom"/>
</dbReference>
<dbReference type="GO" id="GO:0071972">
    <property type="term" value="F:peptidoglycan L,D-transpeptidase activity"/>
    <property type="evidence" value="ECO:0007669"/>
    <property type="project" value="TreeGrafter"/>
</dbReference>
<reference evidence="9 10" key="1">
    <citation type="submission" date="2017-04" db="EMBL/GenBank/DDBJ databases">
        <title>Complete Genome Sequence of Bacillus thuringiensis type Strain ATCC 10792.</title>
        <authorList>
            <person name="Oh D.-H."/>
            <person name="Park B.-J."/>
            <person name="Shuai W."/>
            <person name="Chelliah R."/>
        </authorList>
    </citation>
    <scope>NUCLEOTIDE SEQUENCE [LARGE SCALE GENOMIC DNA]</scope>
    <source>
        <strain evidence="9 10">ATCC 10792</strain>
    </source>
</reference>
<evidence type="ECO:0000256" key="5">
    <source>
        <dbReference type="ARBA" id="ARBA00023316"/>
    </source>
</evidence>
<keyword evidence="3 6" id="KW-0133">Cell shape</keyword>
<dbReference type="PANTHER" id="PTHR30582:SF33">
    <property type="entry name" value="EXPORTED PROTEIN"/>
    <property type="match status" value="1"/>
</dbReference>
<keyword evidence="7" id="KW-0812">Transmembrane</keyword>
<keyword evidence="5 6" id="KW-0961">Cell wall biogenesis/degradation</keyword>
<dbReference type="PANTHER" id="PTHR30582">
    <property type="entry name" value="L,D-TRANSPEPTIDASE"/>
    <property type="match status" value="1"/>
</dbReference>
<evidence type="ECO:0000256" key="3">
    <source>
        <dbReference type="ARBA" id="ARBA00022960"/>
    </source>
</evidence>
<evidence type="ECO:0000256" key="1">
    <source>
        <dbReference type="ARBA" id="ARBA00004752"/>
    </source>
</evidence>
<evidence type="ECO:0000259" key="8">
    <source>
        <dbReference type="PROSITE" id="PS52029"/>
    </source>
</evidence>
<dbReference type="CDD" id="cd16913">
    <property type="entry name" value="YkuD_like"/>
    <property type="match status" value="1"/>
</dbReference>
<dbReference type="GO" id="GO:0018104">
    <property type="term" value="P:peptidoglycan-protein cross-linking"/>
    <property type="evidence" value="ECO:0007669"/>
    <property type="project" value="TreeGrafter"/>
</dbReference>
<dbReference type="InterPro" id="IPR050979">
    <property type="entry name" value="LD-transpeptidase"/>
</dbReference>
<keyword evidence="7" id="KW-0472">Membrane</keyword>
<dbReference type="Proteomes" id="UP000194143">
    <property type="component" value="Chromosome"/>
</dbReference>
<organism evidence="9 10">
    <name type="scientific">Bacillus thuringiensis</name>
    <dbReference type="NCBI Taxonomy" id="1428"/>
    <lineage>
        <taxon>Bacteria</taxon>
        <taxon>Bacillati</taxon>
        <taxon>Bacillota</taxon>
        <taxon>Bacilli</taxon>
        <taxon>Bacillales</taxon>
        <taxon>Bacillaceae</taxon>
        <taxon>Bacillus</taxon>
        <taxon>Bacillus cereus group</taxon>
    </lineage>
</organism>
<dbReference type="PROSITE" id="PS52029">
    <property type="entry name" value="LD_TPASE"/>
    <property type="match status" value="1"/>
</dbReference>
<dbReference type="SUPFAM" id="SSF141523">
    <property type="entry name" value="L,D-transpeptidase catalytic domain-like"/>
    <property type="match status" value="1"/>
</dbReference>
<sequence>MILVENRLTLMHTGERLMNNNTTNESVEEIDQKRVRSKKRYTNWKFIAAGIGVIALLIGGMSYYQATHFNSNVTINDTKVGGLSADQAIQKLKTSGLANKVYVDQQQILDEKDTKTELTEKDLPQVKKLLKSQWTFFPSSKGENYSLLPEKADQYRSETMKKLVEETLISMNEKLKAPQDAMAKLEQGKIVISKSVEGKQYDVTSLLKDYDKQKYKSEIHLKSAYIKPIKEDDPIVKKEEKALQNLLGQSVEYKVQDEVYPLKAKDLIQNASMSKDMKVTIDASDIKKKITEINNAKSTLNKDFSFKTHSGSVISVKGQGYGWALDVEKETKQVQQAFEKGEKALSASNIHGNGWEKEGIGYKTTANNGIGDTYAEVSIAEQQIWIYKDGKLVVTTNVVTGKHSTGEDTSPGVWYVLYKRTPYTLRGSAVGKADYAVKVDYWVPFTNSGQGFHDAGWRKDWGNNAYLTGGSGGCVNLLPNVAKTVYDSLNTYDPVIVY</sequence>
<evidence type="ECO:0000256" key="6">
    <source>
        <dbReference type="PROSITE-ProRule" id="PRU01373"/>
    </source>
</evidence>
<dbReference type="EMBL" id="CP021061">
    <property type="protein sequence ID" value="ARP58504.1"/>
    <property type="molecule type" value="Genomic_DNA"/>
</dbReference>
<dbReference type="GO" id="GO:0008360">
    <property type="term" value="P:regulation of cell shape"/>
    <property type="evidence" value="ECO:0007669"/>
    <property type="project" value="UniProtKB-UniRule"/>
</dbReference>
<dbReference type="GO" id="GO:0016740">
    <property type="term" value="F:transferase activity"/>
    <property type="evidence" value="ECO:0007669"/>
    <property type="project" value="UniProtKB-KW"/>
</dbReference>
<proteinExistence type="predicted"/>
<keyword evidence="10" id="KW-1185">Reference proteome</keyword>
<keyword evidence="2" id="KW-0808">Transferase</keyword>